<reference evidence="2 3" key="1">
    <citation type="submission" date="2016-11" db="EMBL/GenBank/DDBJ databases">
        <title>Interaction between Lactobacillus species and yeast in water kefir.</title>
        <authorList>
            <person name="Behr J."/>
            <person name="Xu D."/>
            <person name="Vogel R.F."/>
        </authorList>
    </citation>
    <scope>NUCLEOTIDE SEQUENCE [LARGE SCALE GENOMIC DNA]</scope>
    <source>
        <strain evidence="2 3">TMW 1.1827</strain>
    </source>
</reference>
<accession>A0A3Q8CUA9</accession>
<dbReference type="GO" id="GO:0005829">
    <property type="term" value="C:cytosol"/>
    <property type="evidence" value="ECO:0007669"/>
    <property type="project" value="TreeGrafter"/>
</dbReference>
<dbReference type="GeneID" id="78522153"/>
<dbReference type="EMBL" id="CP018180">
    <property type="protein sequence ID" value="AUJ31580.1"/>
    <property type="molecule type" value="Genomic_DNA"/>
</dbReference>
<dbReference type="InterPro" id="IPR015943">
    <property type="entry name" value="WD40/YVTN_repeat-like_dom_sf"/>
</dbReference>
<dbReference type="PANTHER" id="PTHR30344">
    <property type="entry name" value="6-PHOSPHOGLUCONOLACTONASE-RELATED"/>
    <property type="match status" value="1"/>
</dbReference>
<comment type="similarity">
    <text evidence="1">Belongs to the cycloisomerase 2 family.</text>
</comment>
<evidence type="ECO:0000256" key="1">
    <source>
        <dbReference type="ARBA" id="ARBA00005564"/>
    </source>
</evidence>
<organism evidence="2 3">
    <name type="scientific">Liquorilactobacillus nagelii</name>
    <dbReference type="NCBI Taxonomy" id="82688"/>
    <lineage>
        <taxon>Bacteria</taxon>
        <taxon>Bacillati</taxon>
        <taxon>Bacillota</taxon>
        <taxon>Bacilli</taxon>
        <taxon>Lactobacillales</taxon>
        <taxon>Lactobacillaceae</taxon>
        <taxon>Liquorilactobacillus</taxon>
    </lineage>
</organism>
<dbReference type="AlphaFoldDB" id="A0A3Q8CUA9"/>
<protein>
    <submittedName>
        <fullName evidence="2">6-phosphogluconolactonase</fullName>
    </submittedName>
</protein>
<dbReference type="InterPro" id="IPR011048">
    <property type="entry name" value="Haem_d1_sf"/>
</dbReference>
<dbReference type="GO" id="GO:0017057">
    <property type="term" value="F:6-phosphogluconolactonase activity"/>
    <property type="evidence" value="ECO:0007669"/>
    <property type="project" value="TreeGrafter"/>
</dbReference>
<evidence type="ECO:0000313" key="3">
    <source>
        <dbReference type="Proteomes" id="UP000324497"/>
    </source>
</evidence>
<name>A0A3Q8CUA9_9LACO</name>
<evidence type="ECO:0000313" key="2">
    <source>
        <dbReference type="EMBL" id="AUJ31580.1"/>
    </source>
</evidence>
<gene>
    <name evidence="2" type="ORF">BSQ50_02805</name>
</gene>
<dbReference type="InterPro" id="IPR050282">
    <property type="entry name" value="Cycloisomerase_2"/>
</dbReference>
<dbReference type="RefSeq" id="WP_057886374.1">
    <property type="nucleotide sequence ID" value="NZ_CP018180.1"/>
</dbReference>
<dbReference type="SUPFAM" id="SSF51004">
    <property type="entry name" value="C-terminal (heme d1) domain of cytochrome cd1-nitrite reductase"/>
    <property type="match status" value="1"/>
</dbReference>
<sequence>MTEKIFFGTYTKKTSQGIYQANLNETNNTCSKPALICTLSNPTYLNINRYQQIFAVVKDNNLGGVAQLNLNSHSAEITEQIVASGAAPCYIGIDNQRDLVFSANYHTGVVRVYRSTANQPFKLLSEKKFSGKGPRPEQEASHIHYADLTPDQRLTVCDLGADRVYTFEITAAGTLTHEQVFETEAGFAPRHLVFHPNGNFAFLVGELSSQIAVLKYNALNGTFSQIQQLTTIPATWDKHNGAAAIKISADGKFIYVSNRGHDSIAVFAWDQEKLHLIQTISVAGSFPRDFAIDPTGKFLLVANQESDNATLFSRSIQSGQLAYLQKDIPIPEGVCVKFIQD</sequence>
<dbReference type="Gene3D" id="2.130.10.10">
    <property type="entry name" value="YVTN repeat-like/Quinoprotein amine dehydrogenase"/>
    <property type="match status" value="1"/>
</dbReference>
<proteinExistence type="inferred from homology"/>
<dbReference type="Proteomes" id="UP000324497">
    <property type="component" value="Chromosome"/>
</dbReference>
<dbReference type="Pfam" id="PF10282">
    <property type="entry name" value="Lactonase"/>
    <property type="match status" value="1"/>
</dbReference>
<keyword evidence="3" id="KW-1185">Reference proteome</keyword>
<dbReference type="KEGG" id="lng:BSQ50_02805"/>
<dbReference type="PANTHER" id="PTHR30344:SF1">
    <property type="entry name" value="6-PHOSPHOGLUCONOLACTONASE"/>
    <property type="match status" value="1"/>
</dbReference>
<dbReference type="InterPro" id="IPR019405">
    <property type="entry name" value="Lactonase_7-beta_prop"/>
</dbReference>